<dbReference type="EMBL" id="ML179084">
    <property type="protein sequence ID" value="THV01799.1"/>
    <property type="molecule type" value="Genomic_DNA"/>
</dbReference>
<dbReference type="Proteomes" id="UP000297245">
    <property type="component" value="Unassembled WGS sequence"/>
</dbReference>
<feature type="compositionally biased region" description="Low complexity" evidence="1">
    <location>
        <begin position="31"/>
        <end position="46"/>
    </location>
</feature>
<proteinExistence type="predicted"/>
<evidence type="ECO:0000313" key="2">
    <source>
        <dbReference type="EMBL" id="THV01799.1"/>
    </source>
</evidence>
<keyword evidence="3" id="KW-1185">Reference proteome</keyword>
<evidence type="ECO:0000256" key="1">
    <source>
        <dbReference type="SAM" id="MobiDB-lite"/>
    </source>
</evidence>
<name>A0A4S8MHK8_DENBC</name>
<organism evidence="2 3">
    <name type="scientific">Dendrothele bispora (strain CBS 962.96)</name>
    <dbReference type="NCBI Taxonomy" id="1314807"/>
    <lineage>
        <taxon>Eukaryota</taxon>
        <taxon>Fungi</taxon>
        <taxon>Dikarya</taxon>
        <taxon>Basidiomycota</taxon>
        <taxon>Agaricomycotina</taxon>
        <taxon>Agaricomycetes</taxon>
        <taxon>Agaricomycetidae</taxon>
        <taxon>Agaricales</taxon>
        <taxon>Agaricales incertae sedis</taxon>
        <taxon>Dendrothele</taxon>
    </lineage>
</organism>
<reference evidence="2 3" key="1">
    <citation type="journal article" date="2019" name="Nat. Ecol. Evol.">
        <title>Megaphylogeny resolves global patterns of mushroom evolution.</title>
        <authorList>
            <person name="Varga T."/>
            <person name="Krizsan K."/>
            <person name="Foldi C."/>
            <person name="Dima B."/>
            <person name="Sanchez-Garcia M."/>
            <person name="Sanchez-Ramirez S."/>
            <person name="Szollosi G.J."/>
            <person name="Szarkandi J.G."/>
            <person name="Papp V."/>
            <person name="Albert L."/>
            <person name="Andreopoulos W."/>
            <person name="Angelini C."/>
            <person name="Antonin V."/>
            <person name="Barry K.W."/>
            <person name="Bougher N.L."/>
            <person name="Buchanan P."/>
            <person name="Buyck B."/>
            <person name="Bense V."/>
            <person name="Catcheside P."/>
            <person name="Chovatia M."/>
            <person name="Cooper J."/>
            <person name="Damon W."/>
            <person name="Desjardin D."/>
            <person name="Finy P."/>
            <person name="Geml J."/>
            <person name="Haridas S."/>
            <person name="Hughes K."/>
            <person name="Justo A."/>
            <person name="Karasinski D."/>
            <person name="Kautmanova I."/>
            <person name="Kiss B."/>
            <person name="Kocsube S."/>
            <person name="Kotiranta H."/>
            <person name="LaButti K.M."/>
            <person name="Lechner B.E."/>
            <person name="Liimatainen K."/>
            <person name="Lipzen A."/>
            <person name="Lukacs Z."/>
            <person name="Mihaltcheva S."/>
            <person name="Morgado L.N."/>
            <person name="Niskanen T."/>
            <person name="Noordeloos M.E."/>
            <person name="Ohm R.A."/>
            <person name="Ortiz-Santana B."/>
            <person name="Ovrebo C."/>
            <person name="Racz N."/>
            <person name="Riley R."/>
            <person name="Savchenko A."/>
            <person name="Shiryaev A."/>
            <person name="Soop K."/>
            <person name="Spirin V."/>
            <person name="Szebenyi C."/>
            <person name="Tomsovsky M."/>
            <person name="Tulloss R.E."/>
            <person name="Uehling J."/>
            <person name="Grigoriev I.V."/>
            <person name="Vagvolgyi C."/>
            <person name="Papp T."/>
            <person name="Martin F.M."/>
            <person name="Miettinen O."/>
            <person name="Hibbett D.S."/>
            <person name="Nagy L.G."/>
        </authorList>
    </citation>
    <scope>NUCLEOTIDE SEQUENCE [LARGE SCALE GENOMIC DNA]</scope>
    <source>
        <strain evidence="2 3">CBS 962.96</strain>
    </source>
</reference>
<evidence type="ECO:0000313" key="3">
    <source>
        <dbReference type="Proteomes" id="UP000297245"/>
    </source>
</evidence>
<dbReference type="AlphaFoldDB" id="A0A4S8MHK8"/>
<protein>
    <submittedName>
        <fullName evidence="2">Uncharacterized protein</fullName>
    </submittedName>
</protein>
<sequence>MAYTRSNNPRLDDDARHLTQDYPAFGENLPRASSRSSTVSQASRTTYPGVPEDVLERVSQAKTARLAARARYEAALANPDFPNSVITKLEDDLSKCEDELKFARIERTRAKFSSQHSASSRPLLPAPLPAPAPPQYPPKSLLQPVTEDLDLFLERGEELEKLDHKVNVEGGCENGRASTTNQIDLARTECDSAQLLDQRAATLPGRSLHPSIPVSRLLQIATRFSSQLRNVPFLEQREDPSNRCHRDDAKTGLEDQRLQITDERNLTRTERDHAKPLDRHATAAPRGSVLPTILTSFPQPLAFEDSAPSLLEQGGKLEEPAPFLEWGEEPRRRILNQGAGSKMGEEVGIAGGREERTRSVHDGRVQLPGHYEHEVGFDQETSLRRSDILLEVLEGEEILKGAPTMSRVSRTMEMEVGVDRRAGGMMTRVIWITMTKDEVMIANREEVGMGKTGIMNHVVVHVGEDHREVTLRMMGNQKVVKTGHFCFYSSKTSLNSTEGGPYERN</sequence>
<feature type="region of interest" description="Disordered" evidence="1">
    <location>
        <begin position="24"/>
        <end position="53"/>
    </location>
</feature>
<accession>A0A4S8MHK8</accession>
<gene>
    <name evidence="2" type="ORF">K435DRAFT_925099</name>
</gene>
<feature type="region of interest" description="Disordered" evidence="1">
    <location>
        <begin position="111"/>
        <end position="132"/>
    </location>
</feature>